<evidence type="ECO:0000313" key="1">
    <source>
        <dbReference type="EMBL" id="MFC5744826.1"/>
    </source>
</evidence>
<dbReference type="Pfam" id="PF19586">
    <property type="entry name" value="DUF6093"/>
    <property type="match status" value="1"/>
</dbReference>
<gene>
    <name evidence="1" type="ORF">ACFPZN_04275</name>
</gene>
<accession>A0ABW0ZNM5</accession>
<dbReference type="EMBL" id="JBHSON010000004">
    <property type="protein sequence ID" value="MFC5744826.1"/>
    <property type="molecule type" value="Genomic_DNA"/>
</dbReference>
<keyword evidence="2" id="KW-1185">Reference proteome</keyword>
<sequence length="142" mass="15569">MPFPGTHVIPPDWSSHHRPTATSAMTATCVIARATGQGITGPTGIWDPSEATTIYTGPCRVVPRATDEGRHRTSGERQVTPRRYEVTITYDAATIRLGDQVRITAAQDAGLVGLTTRVIDVSYSSEQWQRVLFTQELQEDTT</sequence>
<evidence type="ECO:0000313" key="2">
    <source>
        <dbReference type="Proteomes" id="UP001596074"/>
    </source>
</evidence>
<comment type="caution">
    <text evidence="1">The sequence shown here is derived from an EMBL/GenBank/DDBJ whole genome shotgun (WGS) entry which is preliminary data.</text>
</comment>
<organism evidence="1 2">
    <name type="scientific">Actinomadura rugatobispora</name>
    <dbReference type="NCBI Taxonomy" id="1994"/>
    <lineage>
        <taxon>Bacteria</taxon>
        <taxon>Bacillati</taxon>
        <taxon>Actinomycetota</taxon>
        <taxon>Actinomycetes</taxon>
        <taxon>Streptosporangiales</taxon>
        <taxon>Thermomonosporaceae</taxon>
        <taxon>Actinomadura</taxon>
    </lineage>
</organism>
<dbReference type="Proteomes" id="UP001596074">
    <property type="component" value="Unassembled WGS sequence"/>
</dbReference>
<name>A0ABW0ZNM5_9ACTN</name>
<protein>
    <submittedName>
        <fullName evidence="1">DUF6093 family protein</fullName>
    </submittedName>
</protein>
<dbReference type="InterPro" id="IPR046075">
    <property type="entry name" value="DUF6093"/>
</dbReference>
<proteinExistence type="predicted"/>
<dbReference type="RefSeq" id="WP_378280326.1">
    <property type="nucleotide sequence ID" value="NZ_JBHSON010000004.1"/>
</dbReference>
<reference evidence="2" key="1">
    <citation type="journal article" date="2019" name="Int. J. Syst. Evol. Microbiol.">
        <title>The Global Catalogue of Microorganisms (GCM) 10K type strain sequencing project: providing services to taxonomists for standard genome sequencing and annotation.</title>
        <authorList>
            <consortium name="The Broad Institute Genomics Platform"/>
            <consortium name="The Broad Institute Genome Sequencing Center for Infectious Disease"/>
            <person name="Wu L."/>
            <person name="Ma J."/>
        </authorList>
    </citation>
    <scope>NUCLEOTIDE SEQUENCE [LARGE SCALE GENOMIC DNA]</scope>
    <source>
        <strain evidence="2">KCTC 42087</strain>
    </source>
</reference>